<keyword evidence="3" id="KW-1185">Reference proteome</keyword>
<feature type="region of interest" description="Disordered" evidence="1">
    <location>
        <begin position="315"/>
        <end position="348"/>
    </location>
</feature>
<dbReference type="AlphaFoldDB" id="L0DWL4"/>
<dbReference type="KEGG" id="tni:TVNIR_2346"/>
<evidence type="ECO:0000313" key="3">
    <source>
        <dbReference type="Proteomes" id="UP000010809"/>
    </source>
</evidence>
<dbReference type="EMBL" id="CP003989">
    <property type="protein sequence ID" value="AGA33989.1"/>
    <property type="molecule type" value="Genomic_DNA"/>
</dbReference>
<evidence type="ECO:0000313" key="2">
    <source>
        <dbReference type="EMBL" id="AGA33989.1"/>
    </source>
</evidence>
<accession>L0DWL4</accession>
<reference evidence="2" key="1">
    <citation type="submission" date="2015-12" db="EMBL/GenBank/DDBJ databases">
        <authorList>
            <person name="Tikhonova T.V."/>
            <person name="Pavlov A.R."/>
            <person name="Beletsky A.V."/>
            <person name="Mardanov A.V."/>
            <person name="Sorokin D.Y."/>
            <person name="Ravin N.V."/>
            <person name="Popov V.O."/>
        </authorList>
    </citation>
    <scope>NUCLEOTIDE SEQUENCE</scope>
    <source>
        <strain evidence="2">DSM 14787</strain>
    </source>
</reference>
<proteinExistence type="predicted"/>
<dbReference type="Proteomes" id="UP000010809">
    <property type="component" value="Chromosome"/>
</dbReference>
<evidence type="ECO:0000256" key="1">
    <source>
        <dbReference type="SAM" id="MobiDB-lite"/>
    </source>
</evidence>
<name>L0DWL4_THIND</name>
<sequence length="432" mass="46913">MPVVKRTGQPMQRWRVSAGALLALAGPWFLGGCLMQAIYGNPPDRVVMEPKVHALAGLNTPFDEFNAVAIPPPLKLDTLLVFASNAATQGRRFEIETARLQLVQAPYSQRADGKAPAPRIRAERTGRFAGIPASGGNQLGPTPLSDTRVSGRIYDQPFPPHMTMSLDLEREPLPWSGRGQLPDGAVWMFDSDHAGRRNLYFVDPQGRKQAFFGNRADADDAYASYDFERHVLYFSSNRSGRYRIYRYVNSDGNTRFARWLGDPARAAAIEPVPALNAEGNTLAPFVQGGSAPVRIGSLGRLRWLRPVSGSSWAAGLGTAGKPSGIHAGRRSREHRRERVPPVAADPGPAPCGRSQGLAVLVRPARRPGWLRPLPDRAPGSAMTRIHPRPAYVSTRGLVFLEPRTESCSSRFFFLSPSCSAGWAGGGGFGCPG</sequence>
<dbReference type="PROSITE" id="PS51257">
    <property type="entry name" value="PROKAR_LIPOPROTEIN"/>
    <property type="match status" value="1"/>
</dbReference>
<organism evidence="2 3">
    <name type="scientific">Thioalkalivibrio nitratireducens (strain DSM 14787 / UNIQEM 213 / ALEN2)</name>
    <dbReference type="NCBI Taxonomy" id="1255043"/>
    <lineage>
        <taxon>Bacteria</taxon>
        <taxon>Pseudomonadati</taxon>
        <taxon>Pseudomonadota</taxon>
        <taxon>Gammaproteobacteria</taxon>
        <taxon>Chromatiales</taxon>
        <taxon>Ectothiorhodospiraceae</taxon>
        <taxon>Thioalkalivibrio</taxon>
    </lineage>
</organism>
<dbReference type="PATRIC" id="fig|1255043.3.peg.2368"/>
<dbReference type="STRING" id="1255043.TVNIR_2346"/>
<gene>
    <name evidence="2" type="ordered locus">TVNIR_2346</name>
</gene>
<dbReference type="HOGENOM" id="CLU_634497_0_0_6"/>
<protein>
    <submittedName>
        <fullName evidence="2">Uncharacterized protein</fullName>
    </submittedName>
</protein>